<dbReference type="GO" id="GO:0015031">
    <property type="term" value="P:protein transport"/>
    <property type="evidence" value="ECO:0007669"/>
    <property type="project" value="UniProtKB-KW"/>
</dbReference>
<keyword evidence="1" id="KW-0811">Translocation</keyword>
<evidence type="ECO:0000313" key="2">
    <source>
        <dbReference type="EMBL" id="OMH84565.1"/>
    </source>
</evidence>
<comment type="function">
    <text evidence="1">Functions as a component of the nuclear pore complex (NPC).</text>
</comment>
<organism evidence="2 3">
    <name type="scientific">Zancudomyces culisetae</name>
    <name type="common">Gut fungus</name>
    <name type="synonym">Smittium culisetae</name>
    <dbReference type="NCBI Taxonomy" id="1213189"/>
    <lineage>
        <taxon>Eukaryota</taxon>
        <taxon>Fungi</taxon>
        <taxon>Fungi incertae sedis</taxon>
        <taxon>Zoopagomycota</taxon>
        <taxon>Kickxellomycotina</taxon>
        <taxon>Harpellomycetes</taxon>
        <taxon>Harpellales</taxon>
        <taxon>Legeriomycetaceae</taxon>
        <taxon>Zancudomyces</taxon>
    </lineage>
</organism>
<dbReference type="GO" id="GO:0051028">
    <property type="term" value="P:mRNA transport"/>
    <property type="evidence" value="ECO:0007669"/>
    <property type="project" value="UniProtKB-KW"/>
</dbReference>
<proteinExistence type="inferred from homology"/>
<dbReference type="Pfam" id="PF07575">
    <property type="entry name" value="Nucleopor_Nup85"/>
    <property type="match status" value="1"/>
</dbReference>
<dbReference type="InterPro" id="IPR011502">
    <property type="entry name" value="Nucleoporin_Nup85"/>
</dbReference>
<dbReference type="GO" id="GO:0005643">
    <property type="term" value="C:nuclear pore"/>
    <property type="evidence" value="ECO:0007669"/>
    <property type="project" value="UniProtKB-SubCell"/>
</dbReference>
<protein>
    <recommendedName>
        <fullName evidence="1">Nuclear pore complex protein Nup85</fullName>
    </recommendedName>
</protein>
<comment type="similarity">
    <text evidence="1">Belongs to the nucleoporin Nup85 family.</text>
</comment>
<gene>
    <name evidence="2" type="ORF">AX774_g1894</name>
</gene>
<evidence type="ECO:0000256" key="1">
    <source>
        <dbReference type="RuleBase" id="RU365073"/>
    </source>
</evidence>
<reference evidence="3" key="1">
    <citation type="submission" date="2017-01" db="EMBL/GenBank/DDBJ databases">
        <authorList>
            <person name="Wang Y."/>
            <person name="White M."/>
            <person name="Kvist S."/>
            <person name="Moncalvo J.-M."/>
        </authorList>
    </citation>
    <scope>NUCLEOTIDE SEQUENCE [LARGE SCALE GENOMIC DNA]</scope>
    <source>
        <strain evidence="3">COL-18-3</strain>
    </source>
</reference>
<dbReference type="Proteomes" id="UP000188320">
    <property type="component" value="Unassembled WGS sequence"/>
</dbReference>
<keyword evidence="3" id="KW-1185">Reference proteome</keyword>
<keyword evidence="1" id="KW-0472">Membrane</keyword>
<keyword evidence="1" id="KW-0653">Protein transport</keyword>
<sequence>MILETIQNLILALHEYSDIRELVGKTTVAGVVDIQETKRLSRAHKLWYQKLQLLDSSISIVEFTGFEWIKLATGVLVGDKSRIALVTETWIEAMVAGLYYFNVNVSKIDLAQQANWYLKSRLVTEDLTSMSLISDKLINLLVESKYDAFVRLCYKVDMWFGVHIHQFVSALEPILNYSENSELASLRLKTLEKYADCIALKYGNTPMWSTTLDYYYNSGVLAKFQLVISSQPVDSEVALNNLLMICDSFESPTLKVSILKKWILYCLNNVSSNHIHLALTSLSLLAPLSNHCDFVYLVFLKTLHLFINSENTLHVANQIFSLCSITDTEKAQIITSDFFIDQLIRISEFYISQSYPSLLLLLDVNCSESRYSGIPTSHSSNSEFSFDSSGPNLIWILVFIELLKSYTGLSHFPCLSLSSKAQLQDIKSKAQSILNYYYFIHNSTPNTDTESKNKKKELDFVFSPKFSYSKVGEMIRLFIDLV</sequence>
<comment type="subcellular location">
    <subcellularLocation>
        <location evidence="1">Nucleus</location>
        <location evidence="1">Nuclear pore complex</location>
    </subcellularLocation>
</comment>
<keyword evidence="1" id="KW-0813">Transport</keyword>
<keyword evidence="1" id="KW-0509">mRNA transport</keyword>
<evidence type="ECO:0000313" key="3">
    <source>
        <dbReference type="Proteomes" id="UP000188320"/>
    </source>
</evidence>
<comment type="caution">
    <text evidence="2">The sequence shown here is derived from an EMBL/GenBank/DDBJ whole genome shotgun (WGS) entry which is preliminary data.</text>
</comment>
<keyword evidence="1" id="KW-0539">Nucleus</keyword>
<dbReference type="GO" id="GO:0031965">
    <property type="term" value="C:nuclear membrane"/>
    <property type="evidence" value="ECO:0007669"/>
    <property type="project" value="UniProtKB-UniRule"/>
</dbReference>
<dbReference type="EMBL" id="LSSK01000177">
    <property type="protein sequence ID" value="OMH84565.1"/>
    <property type="molecule type" value="Genomic_DNA"/>
</dbReference>
<keyword evidence="1" id="KW-0906">Nuclear pore complex</keyword>
<accession>A0A1R1PUA1</accession>
<comment type="subunit">
    <text evidence="1">Component of the nuclear pore complex (NPC).</text>
</comment>
<name>A0A1R1PUA1_ZANCU</name>
<dbReference type="AlphaFoldDB" id="A0A1R1PUA1"/>